<organism evidence="11 12">
    <name type="scientific">Undibacter mobilis</name>
    <dbReference type="NCBI Taxonomy" id="2292256"/>
    <lineage>
        <taxon>Bacteria</taxon>
        <taxon>Pseudomonadati</taxon>
        <taxon>Pseudomonadota</taxon>
        <taxon>Alphaproteobacteria</taxon>
        <taxon>Hyphomicrobiales</taxon>
        <taxon>Nitrobacteraceae</taxon>
        <taxon>Undibacter</taxon>
    </lineage>
</organism>
<comment type="caution">
    <text evidence="11">The sequence shown here is derived from an EMBL/GenBank/DDBJ whole genome shotgun (WGS) entry which is preliminary data.</text>
</comment>
<dbReference type="GO" id="GO:0016787">
    <property type="term" value="F:hydrolase activity"/>
    <property type="evidence" value="ECO:0007669"/>
    <property type="project" value="UniProtKB-KW"/>
</dbReference>
<evidence type="ECO:0000256" key="4">
    <source>
        <dbReference type="ARBA" id="ARBA00022723"/>
    </source>
</evidence>
<keyword evidence="5" id="KW-0378">Hydrolase</keyword>
<evidence type="ECO:0000256" key="7">
    <source>
        <dbReference type="ARBA" id="ARBA00047989"/>
    </source>
</evidence>
<dbReference type="EMBL" id="QRGO01000001">
    <property type="protein sequence ID" value="RDV04806.1"/>
    <property type="molecule type" value="Genomic_DNA"/>
</dbReference>
<keyword evidence="12" id="KW-1185">Reference proteome</keyword>
<evidence type="ECO:0000256" key="1">
    <source>
        <dbReference type="ARBA" id="ARBA00000553"/>
    </source>
</evidence>
<evidence type="ECO:0000256" key="3">
    <source>
        <dbReference type="ARBA" id="ARBA00022679"/>
    </source>
</evidence>
<accession>A0A371BB25</accession>
<proteinExistence type="inferred from homology"/>
<dbReference type="InterPro" id="IPR011324">
    <property type="entry name" value="Cytotoxic_necrot_fac-like_cat"/>
</dbReference>
<evidence type="ECO:0000313" key="11">
    <source>
        <dbReference type="EMBL" id="RDV04806.1"/>
    </source>
</evidence>
<comment type="catalytic activity">
    <reaction evidence="8">
        <text>adenosine + phosphate = alpha-D-ribose 1-phosphate + adenine</text>
        <dbReference type="Rhea" id="RHEA:27642"/>
        <dbReference type="ChEBI" id="CHEBI:16335"/>
        <dbReference type="ChEBI" id="CHEBI:16708"/>
        <dbReference type="ChEBI" id="CHEBI:43474"/>
        <dbReference type="ChEBI" id="CHEBI:57720"/>
        <dbReference type="EC" id="2.4.2.1"/>
    </reaction>
    <physiologicalReaction direction="left-to-right" evidence="8">
        <dbReference type="Rhea" id="RHEA:27643"/>
    </physiologicalReaction>
</comment>
<name>A0A371BB25_9BRAD</name>
<evidence type="ECO:0000256" key="5">
    <source>
        <dbReference type="ARBA" id="ARBA00022801"/>
    </source>
</evidence>
<comment type="catalytic activity">
    <reaction evidence="1">
        <text>inosine + phosphate = alpha-D-ribose 1-phosphate + hypoxanthine</text>
        <dbReference type="Rhea" id="RHEA:27646"/>
        <dbReference type="ChEBI" id="CHEBI:17368"/>
        <dbReference type="ChEBI" id="CHEBI:17596"/>
        <dbReference type="ChEBI" id="CHEBI:43474"/>
        <dbReference type="ChEBI" id="CHEBI:57720"/>
        <dbReference type="EC" id="2.4.2.1"/>
    </reaction>
    <physiologicalReaction direction="left-to-right" evidence="1">
        <dbReference type="Rhea" id="RHEA:27647"/>
    </physiologicalReaction>
</comment>
<evidence type="ECO:0000256" key="9">
    <source>
        <dbReference type="ARBA" id="ARBA00049893"/>
    </source>
</evidence>
<dbReference type="Proteomes" id="UP000263993">
    <property type="component" value="Unassembled WGS sequence"/>
</dbReference>
<dbReference type="Pfam" id="PF02578">
    <property type="entry name" value="Cu-oxidase_4"/>
    <property type="match status" value="1"/>
</dbReference>
<dbReference type="RefSeq" id="WP_115516831.1">
    <property type="nucleotide sequence ID" value="NZ_QRGO01000001.1"/>
</dbReference>
<evidence type="ECO:0000256" key="8">
    <source>
        <dbReference type="ARBA" id="ARBA00048968"/>
    </source>
</evidence>
<dbReference type="PANTHER" id="PTHR30616:SF2">
    <property type="entry name" value="PURINE NUCLEOSIDE PHOSPHORYLASE LACC1"/>
    <property type="match status" value="1"/>
</dbReference>
<dbReference type="NCBIfam" id="TIGR00726">
    <property type="entry name" value="peptidoglycan editing factor PgeF"/>
    <property type="match status" value="1"/>
</dbReference>
<protein>
    <recommendedName>
        <fullName evidence="10">Purine nucleoside phosphorylase</fullName>
    </recommendedName>
</protein>
<dbReference type="CDD" id="cd16833">
    <property type="entry name" value="YfiH"/>
    <property type="match status" value="1"/>
</dbReference>
<keyword evidence="6" id="KW-0862">Zinc</keyword>
<comment type="similarity">
    <text evidence="2 10">Belongs to the purine nucleoside phosphorylase YfiH/LACC1 family.</text>
</comment>
<gene>
    <name evidence="11" type="primary">pgeF</name>
    <name evidence="11" type="ORF">DXH78_09670</name>
</gene>
<dbReference type="PANTHER" id="PTHR30616">
    <property type="entry name" value="UNCHARACTERIZED PROTEIN YFIH"/>
    <property type="match status" value="1"/>
</dbReference>
<dbReference type="OrthoDB" id="4279at2"/>
<evidence type="ECO:0000313" key="12">
    <source>
        <dbReference type="Proteomes" id="UP000263993"/>
    </source>
</evidence>
<evidence type="ECO:0000256" key="2">
    <source>
        <dbReference type="ARBA" id="ARBA00007353"/>
    </source>
</evidence>
<keyword evidence="3" id="KW-0808">Transferase</keyword>
<dbReference type="InterPro" id="IPR038371">
    <property type="entry name" value="Cu_polyphenol_OxRdtase_sf"/>
</dbReference>
<dbReference type="SUPFAM" id="SSF64438">
    <property type="entry name" value="CNF1/YfiH-like putative cysteine hydrolases"/>
    <property type="match status" value="1"/>
</dbReference>
<dbReference type="AlphaFoldDB" id="A0A371BB25"/>
<dbReference type="Gene3D" id="3.60.140.10">
    <property type="entry name" value="CNF1/YfiH-like putative cysteine hydrolases"/>
    <property type="match status" value="1"/>
</dbReference>
<evidence type="ECO:0000256" key="10">
    <source>
        <dbReference type="RuleBase" id="RU361274"/>
    </source>
</evidence>
<comment type="catalytic activity">
    <reaction evidence="9">
        <text>S-methyl-5'-thioadenosine + phosphate = 5-(methylsulfanyl)-alpha-D-ribose 1-phosphate + adenine</text>
        <dbReference type="Rhea" id="RHEA:11852"/>
        <dbReference type="ChEBI" id="CHEBI:16708"/>
        <dbReference type="ChEBI" id="CHEBI:17509"/>
        <dbReference type="ChEBI" id="CHEBI:43474"/>
        <dbReference type="ChEBI" id="CHEBI:58533"/>
        <dbReference type="EC" id="2.4.2.28"/>
    </reaction>
    <physiologicalReaction direction="left-to-right" evidence="9">
        <dbReference type="Rhea" id="RHEA:11853"/>
    </physiologicalReaction>
</comment>
<reference evidence="12" key="1">
    <citation type="submission" date="2018-08" db="EMBL/GenBank/DDBJ databases">
        <authorList>
            <person name="Kim S.-J."/>
            <person name="Jung G.-Y."/>
        </authorList>
    </citation>
    <scope>NUCLEOTIDE SEQUENCE [LARGE SCALE GENOMIC DNA]</scope>
    <source>
        <strain evidence="12">GY_H</strain>
    </source>
</reference>
<sequence length="255" mass="27515">MLQAASIAALPGIRHAFFTRNGGVSQGVYDSLNGGVGSNDTPEHVAENRARMALALGVKPERFLTAYQIHSPDVVVVDEPWSADNRPRVDALVTRVPDLAIGVSTADCGPLLFADSNARVIGAAHAGWRGAFTGIIESTIAAMEKLGAARDNIAVALGPTIRQANYEVGPEFVARFLAADIDNTRFFTETEREGHALFDLTGYIASRVEQAGITDFEDLGLCTYAEADRFFSFRRTTHLGEPDYGRHINAIALHD</sequence>
<dbReference type="GO" id="GO:0005507">
    <property type="term" value="F:copper ion binding"/>
    <property type="evidence" value="ECO:0007669"/>
    <property type="project" value="TreeGrafter"/>
</dbReference>
<evidence type="ECO:0000256" key="6">
    <source>
        <dbReference type="ARBA" id="ARBA00022833"/>
    </source>
</evidence>
<dbReference type="GO" id="GO:0017061">
    <property type="term" value="F:S-methyl-5-thioadenosine phosphorylase activity"/>
    <property type="evidence" value="ECO:0007669"/>
    <property type="project" value="UniProtKB-EC"/>
</dbReference>
<keyword evidence="4" id="KW-0479">Metal-binding</keyword>
<dbReference type="InterPro" id="IPR003730">
    <property type="entry name" value="Cu_polyphenol_OxRdtase"/>
</dbReference>
<comment type="catalytic activity">
    <reaction evidence="7">
        <text>adenosine + H2O + H(+) = inosine + NH4(+)</text>
        <dbReference type="Rhea" id="RHEA:24408"/>
        <dbReference type="ChEBI" id="CHEBI:15377"/>
        <dbReference type="ChEBI" id="CHEBI:15378"/>
        <dbReference type="ChEBI" id="CHEBI:16335"/>
        <dbReference type="ChEBI" id="CHEBI:17596"/>
        <dbReference type="ChEBI" id="CHEBI:28938"/>
        <dbReference type="EC" id="3.5.4.4"/>
    </reaction>
    <physiologicalReaction direction="left-to-right" evidence="7">
        <dbReference type="Rhea" id="RHEA:24409"/>
    </physiologicalReaction>
</comment>